<dbReference type="Gene3D" id="3.40.50.10490">
    <property type="entry name" value="Glucose-6-phosphate isomerase like protein, domain 1"/>
    <property type="match status" value="1"/>
</dbReference>
<keyword evidence="3" id="KW-0418">Kinase</keyword>
<protein>
    <submittedName>
        <fullName evidence="3">Glucokinase regulatory protein</fullName>
    </submittedName>
</protein>
<dbReference type="Pfam" id="PF20741">
    <property type="entry name" value="GKRP-like_C"/>
    <property type="match status" value="1"/>
</dbReference>
<feature type="domain" description="SIS" evidence="2">
    <location>
        <begin position="57"/>
        <end position="254"/>
    </location>
</feature>
<dbReference type="GO" id="GO:0016301">
    <property type="term" value="F:kinase activity"/>
    <property type="evidence" value="ECO:0007669"/>
    <property type="project" value="UniProtKB-KW"/>
</dbReference>
<dbReference type="SUPFAM" id="SSF53697">
    <property type="entry name" value="SIS domain"/>
    <property type="match status" value="2"/>
</dbReference>
<dbReference type="InterPro" id="IPR040190">
    <property type="entry name" value="MURQ/GCKR"/>
</dbReference>
<accession>A0A210QGI7</accession>
<dbReference type="GO" id="GO:0042593">
    <property type="term" value="P:glucose homeostasis"/>
    <property type="evidence" value="ECO:0007669"/>
    <property type="project" value="TreeGrafter"/>
</dbReference>
<dbReference type="Pfam" id="PF22645">
    <property type="entry name" value="GKRP_SIS_N"/>
    <property type="match status" value="1"/>
</dbReference>
<dbReference type="STRING" id="6573.A0A210QGI7"/>
<dbReference type="GO" id="GO:0004857">
    <property type="term" value="F:enzyme inhibitor activity"/>
    <property type="evidence" value="ECO:0007669"/>
    <property type="project" value="TreeGrafter"/>
</dbReference>
<dbReference type="GO" id="GO:0019899">
    <property type="term" value="F:enzyme binding"/>
    <property type="evidence" value="ECO:0007669"/>
    <property type="project" value="TreeGrafter"/>
</dbReference>
<dbReference type="GO" id="GO:0009750">
    <property type="term" value="P:response to fructose"/>
    <property type="evidence" value="ECO:0007669"/>
    <property type="project" value="TreeGrafter"/>
</dbReference>
<sequence length="577" mass="62881">MATPITEAANPITRNIDVATPTEMLGLLQKCDSEIFQGWQDYQGLYHPATSHTIEQISQEVKSILQTPDTGLVIFSGCGTSGRLAFVTARTFNRRQEKDGKPPCFKYLIAGHDKALFTSQEAPEDDPAIGIHMLREACVGKTKVLYIGITCGLSAPYVAGQLHYCMQNPDYITPVLVGFNPVSLARNIEIENWNRTFSNVAYQLQEVAKTGKGFILNPVIGPEPITGSSRMKSGSTTKILLEAILVAAYDSLANPSHAWDTHAHLETYRMTCDHVYSQSEAVAGLIQLAGNSLNAGGSVHYLGWDGIGVMALIDASECPPTYGATLDDIRGFVEEGYSLLSNNAGDIGHLGKHFKISLQTFESDILPDLTESDLVILCHSGGAVHLAPKLWKSKCKKGIITFDADFKSNVYDQFDKSVTLTLPADDIKSSVGDGIWDQWQQLYQEIATKWVCNAVTTGAHVLKGKVFQNIMVDLKVSNNKLFHRAVGIIQRFSSLCEEAATAVLLKSVYQTDVPTQTQLSLSTSSHIERATAMEKGVPCALLTAITKCSIAEALLLIDKQPVIRTAISDSMKNFKSS</sequence>
<dbReference type="GO" id="GO:0070095">
    <property type="term" value="F:fructose-6-phosphate binding"/>
    <property type="evidence" value="ECO:0007669"/>
    <property type="project" value="TreeGrafter"/>
</dbReference>
<dbReference type="InterPro" id="IPR001347">
    <property type="entry name" value="SIS_dom"/>
</dbReference>
<dbReference type="PROSITE" id="PS01272">
    <property type="entry name" value="GCKR"/>
    <property type="match status" value="1"/>
</dbReference>
<dbReference type="InterPro" id="IPR046348">
    <property type="entry name" value="SIS_dom_sf"/>
</dbReference>
<dbReference type="Proteomes" id="UP000242188">
    <property type="component" value="Unassembled WGS sequence"/>
</dbReference>
<evidence type="ECO:0000313" key="3">
    <source>
        <dbReference type="EMBL" id="OWF47883.1"/>
    </source>
</evidence>
<dbReference type="PROSITE" id="PS51464">
    <property type="entry name" value="SIS"/>
    <property type="match status" value="1"/>
</dbReference>
<dbReference type="GO" id="GO:0005829">
    <property type="term" value="C:cytosol"/>
    <property type="evidence" value="ECO:0007669"/>
    <property type="project" value="TreeGrafter"/>
</dbReference>
<comment type="caution">
    <text evidence="3">The sequence shown here is derived from an EMBL/GenBank/DDBJ whole genome shotgun (WGS) entry which is preliminary data.</text>
</comment>
<keyword evidence="3" id="KW-0808">Transferase</keyword>
<organism evidence="3 4">
    <name type="scientific">Mizuhopecten yessoensis</name>
    <name type="common">Japanese scallop</name>
    <name type="synonym">Patinopecten yessoensis</name>
    <dbReference type="NCBI Taxonomy" id="6573"/>
    <lineage>
        <taxon>Eukaryota</taxon>
        <taxon>Metazoa</taxon>
        <taxon>Spiralia</taxon>
        <taxon>Lophotrochozoa</taxon>
        <taxon>Mollusca</taxon>
        <taxon>Bivalvia</taxon>
        <taxon>Autobranchia</taxon>
        <taxon>Pteriomorphia</taxon>
        <taxon>Pectinida</taxon>
        <taxon>Pectinoidea</taxon>
        <taxon>Pectinidae</taxon>
        <taxon>Mizuhopecten</taxon>
    </lineage>
</organism>
<dbReference type="OrthoDB" id="311172at2759"/>
<proteinExistence type="predicted"/>
<dbReference type="AlphaFoldDB" id="A0A210QGI7"/>
<dbReference type="GO" id="GO:0030246">
    <property type="term" value="F:carbohydrate binding"/>
    <property type="evidence" value="ECO:0007669"/>
    <property type="project" value="TreeGrafter"/>
</dbReference>
<dbReference type="PANTHER" id="PTHR10088:SF4">
    <property type="entry name" value="GLUCOKINASE REGULATORY PROTEIN"/>
    <property type="match status" value="1"/>
</dbReference>
<dbReference type="GO" id="GO:0005654">
    <property type="term" value="C:nucleoplasm"/>
    <property type="evidence" value="ECO:0007669"/>
    <property type="project" value="TreeGrafter"/>
</dbReference>
<dbReference type="PANTHER" id="PTHR10088">
    <property type="entry name" value="GLUCOKINASE REGULATORY PROTEIN"/>
    <property type="match status" value="1"/>
</dbReference>
<dbReference type="InterPro" id="IPR054017">
    <property type="entry name" value="GKRP_SIS_2"/>
</dbReference>
<name>A0A210QGI7_MIZYE</name>
<keyword evidence="4" id="KW-1185">Reference proteome</keyword>
<dbReference type="Gene3D" id="3.40.50.12620">
    <property type="match status" value="1"/>
</dbReference>
<evidence type="ECO:0000313" key="4">
    <source>
        <dbReference type="Proteomes" id="UP000242188"/>
    </source>
</evidence>
<keyword evidence="1" id="KW-0119">Carbohydrate metabolism</keyword>
<reference evidence="3 4" key="1">
    <citation type="journal article" date="2017" name="Nat. Ecol. Evol.">
        <title>Scallop genome provides insights into evolution of bilaterian karyotype and development.</title>
        <authorList>
            <person name="Wang S."/>
            <person name="Zhang J."/>
            <person name="Jiao W."/>
            <person name="Li J."/>
            <person name="Xun X."/>
            <person name="Sun Y."/>
            <person name="Guo X."/>
            <person name="Huan P."/>
            <person name="Dong B."/>
            <person name="Zhang L."/>
            <person name="Hu X."/>
            <person name="Sun X."/>
            <person name="Wang J."/>
            <person name="Zhao C."/>
            <person name="Wang Y."/>
            <person name="Wang D."/>
            <person name="Huang X."/>
            <person name="Wang R."/>
            <person name="Lv J."/>
            <person name="Li Y."/>
            <person name="Zhang Z."/>
            <person name="Liu B."/>
            <person name="Lu W."/>
            <person name="Hui Y."/>
            <person name="Liang J."/>
            <person name="Zhou Z."/>
            <person name="Hou R."/>
            <person name="Li X."/>
            <person name="Liu Y."/>
            <person name="Li H."/>
            <person name="Ning X."/>
            <person name="Lin Y."/>
            <person name="Zhao L."/>
            <person name="Xing Q."/>
            <person name="Dou J."/>
            <person name="Li Y."/>
            <person name="Mao J."/>
            <person name="Guo H."/>
            <person name="Dou H."/>
            <person name="Li T."/>
            <person name="Mu C."/>
            <person name="Jiang W."/>
            <person name="Fu Q."/>
            <person name="Fu X."/>
            <person name="Miao Y."/>
            <person name="Liu J."/>
            <person name="Yu Q."/>
            <person name="Li R."/>
            <person name="Liao H."/>
            <person name="Li X."/>
            <person name="Kong Y."/>
            <person name="Jiang Z."/>
            <person name="Chourrout D."/>
            <person name="Li R."/>
            <person name="Bao Z."/>
        </authorList>
    </citation>
    <scope>NUCLEOTIDE SEQUENCE [LARGE SCALE GENOMIC DNA]</scope>
    <source>
        <strain evidence="3 4">PY_sf001</strain>
    </source>
</reference>
<gene>
    <name evidence="3" type="ORF">KP79_PYT08782</name>
</gene>
<evidence type="ECO:0000256" key="1">
    <source>
        <dbReference type="ARBA" id="ARBA00023277"/>
    </source>
</evidence>
<dbReference type="Gene3D" id="1.10.8.1080">
    <property type="match status" value="1"/>
</dbReference>
<dbReference type="EMBL" id="NEDP02003758">
    <property type="protein sequence ID" value="OWF47883.1"/>
    <property type="molecule type" value="Genomic_DNA"/>
</dbReference>
<dbReference type="Pfam" id="PF22198">
    <property type="entry name" value="GKRP_SIS_2"/>
    <property type="match status" value="1"/>
</dbReference>
<dbReference type="GO" id="GO:1901135">
    <property type="term" value="P:carbohydrate derivative metabolic process"/>
    <property type="evidence" value="ECO:0007669"/>
    <property type="project" value="InterPro"/>
</dbReference>
<evidence type="ECO:0000259" key="2">
    <source>
        <dbReference type="PROSITE" id="PS51464"/>
    </source>
</evidence>
<dbReference type="InterPro" id="IPR005486">
    <property type="entry name" value="Glucokinase_regulatory_CS"/>
</dbReference>